<dbReference type="Proteomes" id="UP000306192">
    <property type="component" value="Unassembled WGS sequence"/>
</dbReference>
<keyword evidence="2" id="KW-0472">Membrane</keyword>
<keyword evidence="2" id="KW-1133">Transmembrane helix</keyword>
<keyword evidence="5" id="KW-1185">Reference proteome</keyword>
<dbReference type="Pfam" id="PF13828">
    <property type="entry name" value="DUF4190"/>
    <property type="match status" value="1"/>
</dbReference>
<protein>
    <submittedName>
        <fullName evidence="4">DUF4190 domain-containing protein</fullName>
    </submittedName>
</protein>
<feature type="transmembrane region" description="Helical" evidence="2">
    <location>
        <begin position="42"/>
        <end position="66"/>
    </location>
</feature>
<evidence type="ECO:0000259" key="3">
    <source>
        <dbReference type="Pfam" id="PF13828"/>
    </source>
</evidence>
<name>A0A4T2BYF6_9MICO</name>
<dbReference type="EMBL" id="QYRT01000018">
    <property type="protein sequence ID" value="TIH35641.1"/>
    <property type="molecule type" value="Genomic_DNA"/>
</dbReference>
<evidence type="ECO:0000256" key="2">
    <source>
        <dbReference type="SAM" id="Phobius"/>
    </source>
</evidence>
<accession>A0A4T2BYF6</accession>
<organism evidence="4 5">
    <name type="scientific">Subtercola vilae</name>
    <dbReference type="NCBI Taxonomy" id="2056433"/>
    <lineage>
        <taxon>Bacteria</taxon>
        <taxon>Bacillati</taxon>
        <taxon>Actinomycetota</taxon>
        <taxon>Actinomycetes</taxon>
        <taxon>Micrococcales</taxon>
        <taxon>Microbacteriaceae</taxon>
        <taxon>Subtercola</taxon>
    </lineage>
</organism>
<feature type="transmembrane region" description="Helical" evidence="2">
    <location>
        <begin position="86"/>
        <end position="108"/>
    </location>
</feature>
<comment type="caution">
    <text evidence="4">The sequence shown here is derived from an EMBL/GenBank/DDBJ whole genome shotgun (WGS) entry which is preliminary data.</text>
</comment>
<reference evidence="4 5" key="1">
    <citation type="journal article" date="2019" name="Microorganisms">
        <title>Systematic Affiliation and Genome Analysis of Subtercola vilae DB165(T) with Particular Emphasis on Cold Adaptation of an Isolate from a High-Altitude Cold Volcano Lake.</title>
        <authorList>
            <person name="Villalobos A.S."/>
            <person name="Wiese J."/>
            <person name="Imhoff J.F."/>
            <person name="Dorador C."/>
            <person name="Keller A."/>
            <person name="Hentschel U."/>
        </authorList>
    </citation>
    <scope>NUCLEOTIDE SEQUENCE [LARGE SCALE GENOMIC DNA]</scope>
    <source>
        <strain evidence="4 5">DB165</strain>
    </source>
</reference>
<dbReference type="AlphaFoldDB" id="A0A4T2BYF6"/>
<sequence length="109" mass="11556">MTDLPQLPPDDRPPLPTPRRNMPAATPAFGGSSSEIPLSKQAVASVAIACISLFVFGILGVLAVLLARRALRDVKQGTVRGRGIAIAGMIIGYIAAILYIINIVVHYLH</sequence>
<evidence type="ECO:0000313" key="4">
    <source>
        <dbReference type="EMBL" id="TIH35641.1"/>
    </source>
</evidence>
<evidence type="ECO:0000256" key="1">
    <source>
        <dbReference type="SAM" id="MobiDB-lite"/>
    </source>
</evidence>
<gene>
    <name evidence="4" type="ORF">D4765_10610</name>
</gene>
<proteinExistence type="predicted"/>
<evidence type="ECO:0000313" key="5">
    <source>
        <dbReference type="Proteomes" id="UP000306192"/>
    </source>
</evidence>
<dbReference type="RefSeq" id="WP_136642270.1">
    <property type="nucleotide sequence ID" value="NZ_QYRT01000018.1"/>
</dbReference>
<feature type="domain" description="DUF4190" evidence="3">
    <location>
        <begin position="42"/>
        <end position="101"/>
    </location>
</feature>
<dbReference type="InterPro" id="IPR025241">
    <property type="entry name" value="DUF4190"/>
</dbReference>
<keyword evidence="2" id="KW-0812">Transmembrane</keyword>
<feature type="region of interest" description="Disordered" evidence="1">
    <location>
        <begin position="1"/>
        <end position="32"/>
    </location>
</feature>